<organism evidence="2 3">
    <name type="scientific">Tepidamorphus gemmatus</name>
    <dbReference type="NCBI Taxonomy" id="747076"/>
    <lineage>
        <taxon>Bacteria</taxon>
        <taxon>Pseudomonadati</taxon>
        <taxon>Pseudomonadota</taxon>
        <taxon>Alphaproteobacteria</taxon>
        <taxon>Hyphomicrobiales</taxon>
        <taxon>Tepidamorphaceae</taxon>
        <taxon>Tepidamorphus</taxon>
    </lineage>
</organism>
<evidence type="ECO:0000313" key="2">
    <source>
        <dbReference type="EMBL" id="TCT07268.1"/>
    </source>
</evidence>
<feature type="domain" description="Methyltransferase" evidence="1">
    <location>
        <begin position="194"/>
        <end position="289"/>
    </location>
</feature>
<accession>A0A4V2UYG1</accession>
<dbReference type="CDD" id="cd02440">
    <property type="entry name" value="AdoMet_MTases"/>
    <property type="match status" value="1"/>
</dbReference>
<dbReference type="InterPro" id="IPR041698">
    <property type="entry name" value="Methyltransf_25"/>
</dbReference>
<dbReference type="InterPro" id="IPR050508">
    <property type="entry name" value="Methyltransf_Superfamily"/>
</dbReference>
<protein>
    <submittedName>
        <fullName evidence="2">Methyltransferase family protein</fullName>
    </submittedName>
</protein>
<evidence type="ECO:0000313" key="3">
    <source>
        <dbReference type="Proteomes" id="UP000295678"/>
    </source>
</evidence>
<evidence type="ECO:0000259" key="1">
    <source>
        <dbReference type="Pfam" id="PF13649"/>
    </source>
</evidence>
<dbReference type="GO" id="GO:0008168">
    <property type="term" value="F:methyltransferase activity"/>
    <property type="evidence" value="ECO:0007669"/>
    <property type="project" value="UniProtKB-KW"/>
</dbReference>
<keyword evidence="3" id="KW-1185">Reference proteome</keyword>
<dbReference type="GO" id="GO:0032259">
    <property type="term" value="P:methylation"/>
    <property type="evidence" value="ECO:0007669"/>
    <property type="project" value="UniProtKB-KW"/>
</dbReference>
<dbReference type="Gene3D" id="3.40.50.150">
    <property type="entry name" value="Vaccinia Virus protein VP39"/>
    <property type="match status" value="1"/>
</dbReference>
<dbReference type="PANTHER" id="PTHR42912:SF81">
    <property type="entry name" value="METHYLTRANSFERASE DOMAIN-CONTAINING PROTEIN"/>
    <property type="match status" value="1"/>
</dbReference>
<dbReference type="EMBL" id="SMAK01000010">
    <property type="protein sequence ID" value="TCT07268.1"/>
    <property type="molecule type" value="Genomic_DNA"/>
</dbReference>
<dbReference type="OrthoDB" id="5517736at2"/>
<gene>
    <name evidence="2" type="ORF">EDC22_110115</name>
</gene>
<reference evidence="2 3" key="1">
    <citation type="submission" date="2019-03" db="EMBL/GenBank/DDBJ databases">
        <title>Genomic Encyclopedia of Type Strains, Phase IV (KMG-IV): sequencing the most valuable type-strain genomes for metagenomic binning, comparative biology and taxonomic classification.</title>
        <authorList>
            <person name="Goeker M."/>
        </authorList>
    </citation>
    <scope>NUCLEOTIDE SEQUENCE [LARGE SCALE GENOMIC DNA]</scope>
    <source>
        <strain evidence="2 3">DSM 19345</strain>
    </source>
</reference>
<sequence length="365" mass="40586">MASPLETLSRRASYGLAQGSRVAWYVAHGYAMGRLRRLAEEAMPRMARAEAPQPTRPVPPQRVLWRDLARLFARDLANVEAGHYPMPRDEDGLGDRLDRSLAFFADLPRIFERRRTGAHQEVFAEARRPGLPRYYLQNFHFQTGGYLSEESARIYDVQVEVLFNGTANAMRRQALVPIATHLRGRNQRHMAMADIACGTGRFLRMAREAFPGLRTVGIDLSEAYACEARRHAGGRGRGGGGVLVAKAEALPLADASQDIVSSIFLFHELPPKVRREVAAEFARVLKPGGIAVFMDSLQLGDVEGYDGLLERFPHGFHEPYYASYIREDLTALFQGAGLDPVSSEPVFVSRLMVLRKPADGSGDHV</sequence>
<dbReference type="PANTHER" id="PTHR42912">
    <property type="entry name" value="METHYLTRANSFERASE"/>
    <property type="match status" value="1"/>
</dbReference>
<proteinExistence type="predicted"/>
<dbReference type="RefSeq" id="WP_132807476.1">
    <property type="nucleotide sequence ID" value="NZ_SMAK01000010.1"/>
</dbReference>
<dbReference type="AlphaFoldDB" id="A0A4V2UYG1"/>
<comment type="caution">
    <text evidence="2">The sequence shown here is derived from an EMBL/GenBank/DDBJ whole genome shotgun (WGS) entry which is preliminary data.</text>
</comment>
<dbReference type="Pfam" id="PF13649">
    <property type="entry name" value="Methyltransf_25"/>
    <property type="match status" value="1"/>
</dbReference>
<dbReference type="Proteomes" id="UP000295678">
    <property type="component" value="Unassembled WGS sequence"/>
</dbReference>
<dbReference type="InterPro" id="IPR029063">
    <property type="entry name" value="SAM-dependent_MTases_sf"/>
</dbReference>
<keyword evidence="2" id="KW-0808">Transferase</keyword>
<name>A0A4V2UYG1_9HYPH</name>
<dbReference type="SUPFAM" id="SSF53335">
    <property type="entry name" value="S-adenosyl-L-methionine-dependent methyltransferases"/>
    <property type="match status" value="1"/>
</dbReference>
<keyword evidence="2" id="KW-0489">Methyltransferase</keyword>